<keyword evidence="2" id="KW-0732">Signal</keyword>
<evidence type="ECO:0008006" key="5">
    <source>
        <dbReference type="Google" id="ProtNLM"/>
    </source>
</evidence>
<feature type="region of interest" description="Disordered" evidence="1">
    <location>
        <begin position="155"/>
        <end position="187"/>
    </location>
</feature>
<organism evidence="3">
    <name type="scientific">Oryza brachyantha</name>
    <name type="common">malo sina</name>
    <dbReference type="NCBI Taxonomy" id="4533"/>
    <lineage>
        <taxon>Eukaryota</taxon>
        <taxon>Viridiplantae</taxon>
        <taxon>Streptophyta</taxon>
        <taxon>Embryophyta</taxon>
        <taxon>Tracheophyta</taxon>
        <taxon>Spermatophyta</taxon>
        <taxon>Magnoliopsida</taxon>
        <taxon>Liliopsida</taxon>
        <taxon>Poales</taxon>
        <taxon>Poaceae</taxon>
        <taxon>BOP clade</taxon>
        <taxon>Oryzoideae</taxon>
        <taxon>Oryzeae</taxon>
        <taxon>Oryzinae</taxon>
        <taxon>Oryza</taxon>
    </lineage>
</organism>
<feature type="signal peptide" evidence="2">
    <location>
        <begin position="1"/>
        <end position="30"/>
    </location>
</feature>
<dbReference type="EnsemblPlants" id="OB04G25810.1">
    <property type="protein sequence ID" value="OB04G25810.1"/>
    <property type="gene ID" value="OB04G25810"/>
</dbReference>
<evidence type="ECO:0000256" key="2">
    <source>
        <dbReference type="SAM" id="SignalP"/>
    </source>
</evidence>
<reference evidence="3" key="1">
    <citation type="journal article" date="2013" name="Nat. Commun.">
        <title>Whole-genome sequencing of Oryza brachyantha reveals mechanisms underlying Oryza genome evolution.</title>
        <authorList>
            <person name="Chen J."/>
            <person name="Huang Q."/>
            <person name="Gao D."/>
            <person name="Wang J."/>
            <person name="Lang Y."/>
            <person name="Liu T."/>
            <person name="Li B."/>
            <person name="Bai Z."/>
            <person name="Luis Goicoechea J."/>
            <person name="Liang C."/>
            <person name="Chen C."/>
            <person name="Zhang W."/>
            <person name="Sun S."/>
            <person name="Liao Y."/>
            <person name="Zhang X."/>
            <person name="Yang L."/>
            <person name="Song C."/>
            <person name="Wang M."/>
            <person name="Shi J."/>
            <person name="Liu G."/>
            <person name="Liu J."/>
            <person name="Zhou H."/>
            <person name="Zhou W."/>
            <person name="Yu Q."/>
            <person name="An N."/>
            <person name="Chen Y."/>
            <person name="Cai Q."/>
            <person name="Wang B."/>
            <person name="Liu B."/>
            <person name="Min J."/>
            <person name="Huang Y."/>
            <person name="Wu H."/>
            <person name="Li Z."/>
            <person name="Zhang Y."/>
            <person name="Yin Y."/>
            <person name="Song W."/>
            <person name="Jiang J."/>
            <person name="Jackson S.A."/>
            <person name="Wing R.A."/>
            <person name="Wang J."/>
            <person name="Chen M."/>
        </authorList>
    </citation>
    <scope>NUCLEOTIDE SEQUENCE [LARGE SCALE GENOMIC DNA]</scope>
    <source>
        <strain evidence="3">cv. IRGC 101232</strain>
    </source>
</reference>
<protein>
    <recommendedName>
        <fullName evidence="5">DUF834 domain-containing protein</fullName>
    </recommendedName>
</protein>
<name>J3LZK6_ORYBR</name>
<dbReference type="AlphaFoldDB" id="J3LZK6"/>
<feature type="chain" id="PRO_5003772936" description="DUF834 domain-containing protein" evidence="2">
    <location>
        <begin position="31"/>
        <end position="187"/>
    </location>
</feature>
<dbReference type="HOGENOM" id="CLU_1449787_0_0_1"/>
<evidence type="ECO:0000313" key="4">
    <source>
        <dbReference type="Proteomes" id="UP000006038"/>
    </source>
</evidence>
<reference evidence="3" key="2">
    <citation type="submission" date="2013-04" db="UniProtKB">
        <authorList>
            <consortium name="EnsemblPlants"/>
        </authorList>
    </citation>
    <scope>IDENTIFICATION</scope>
</reference>
<feature type="compositionally biased region" description="Polar residues" evidence="1">
    <location>
        <begin position="177"/>
        <end position="187"/>
    </location>
</feature>
<sequence>MLVAVQAAAVALQLLLRLLALLLLIADAAGARLVLADLAEVQADGACGERIRLRAGAVLLEGGAEAADEGVKTAPGLAERTGAGRRRVGVAEEGASCGVNLGLAELVQVAQELEDVRAAALRKAQRRPVVPQLGLEICFGVGALSLNLSLKSDAQRGGEQGGGGGVVWPKKGRSEVTETWSAQWYEQ</sequence>
<accession>J3LZK6</accession>
<proteinExistence type="predicted"/>
<dbReference type="Gramene" id="OB04G25810.1">
    <property type="protein sequence ID" value="OB04G25810.1"/>
    <property type="gene ID" value="OB04G25810"/>
</dbReference>
<evidence type="ECO:0000313" key="3">
    <source>
        <dbReference type="EnsemblPlants" id="OB04G25810.1"/>
    </source>
</evidence>
<evidence type="ECO:0000256" key="1">
    <source>
        <dbReference type="SAM" id="MobiDB-lite"/>
    </source>
</evidence>
<keyword evidence="4" id="KW-1185">Reference proteome</keyword>
<dbReference type="Proteomes" id="UP000006038">
    <property type="component" value="Chromosome 4"/>
</dbReference>